<evidence type="ECO:0000313" key="8">
    <source>
        <dbReference type="Proteomes" id="UP000050469"/>
    </source>
</evidence>
<feature type="domain" description="GGDEF" evidence="6">
    <location>
        <begin position="138"/>
        <end position="274"/>
    </location>
</feature>
<dbReference type="EMBL" id="LJQO01000138">
    <property type="protein sequence ID" value="KPX76978.1"/>
    <property type="molecule type" value="Genomic_DNA"/>
</dbReference>
<evidence type="ECO:0000256" key="3">
    <source>
        <dbReference type="ARBA" id="ARBA00012528"/>
    </source>
</evidence>
<dbReference type="GO" id="GO:0052621">
    <property type="term" value="F:diguanylate cyclase activity"/>
    <property type="evidence" value="ECO:0007669"/>
    <property type="project" value="UniProtKB-EC"/>
</dbReference>
<dbReference type="InterPro" id="IPR050469">
    <property type="entry name" value="Diguanylate_Cyclase"/>
</dbReference>
<organism evidence="7 8">
    <name type="scientific">Pseudomonas amygdali pv. photiniae</name>
    <dbReference type="NCBI Taxonomy" id="251724"/>
    <lineage>
        <taxon>Bacteria</taxon>
        <taxon>Pseudomonadati</taxon>
        <taxon>Pseudomonadota</taxon>
        <taxon>Gammaproteobacteria</taxon>
        <taxon>Pseudomonadales</taxon>
        <taxon>Pseudomonadaceae</taxon>
        <taxon>Pseudomonas</taxon>
        <taxon>Pseudomonas amygdali</taxon>
    </lineage>
</organism>
<evidence type="ECO:0000256" key="2">
    <source>
        <dbReference type="ARBA" id="ARBA00004533"/>
    </source>
</evidence>
<feature type="transmembrane region" description="Helical" evidence="5">
    <location>
        <begin position="6"/>
        <end position="26"/>
    </location>
</feature>
<dbReference type="Proteomes" id="UP000050469">
    <property type="component" value="Unassembled WGS sequence"/>
</dbReference>
<keyword evidence="5" id="KW-0472">Membrane</keyword>
<dbReference type="Pfam" id="PF00990">
    <property type="entry name" value="GGDEF"/>
    <property type="match status" value="1"/>
</dbReference>
<evidence type="ECO:0000256" key="1">
    <source>
        <dbReference type="ARBA" id="ARBA00001946"/>
    </source>
</evidence>
<keyword evidence="5" id="KW-1133">Transmembrane helix</keyword>
<comment type="subcellular location">
    <subcellularLocation>
        <location evidence="2">Cell inner membrane</location>
    </subcellularLocation>
</comment>
<accession>A0A0P9TY65</accession>
<dbReference type="CDD" id="cd01949">
    <property type="entry name" value="GGDEF"/>
    <property type="match status" value="1"/>
</dbReference>
<dbReference type="PATRIC" id="fig|251724.3.peg.3604"/>
<dbReference type="AlphaFoldDB" id="A0A0P9TY65"/>
<dbReference type="EC" id="2.7.7.65" evidence="3"/>
<comment type="catalytic activity">
    <reaction evidence="4">
        <text>2 GTP = 3',3'-c-di-GMP + 2 diphosphate</text>
        <dbReference type="Rhea" id="RHEA:24898"/>
        <dbReference type="ChEBI" id="CHEBI:33019"/>
        <dbReference type="ChEBI" id="CHEBI:37565"/>
        <dbReference type="ChEBI" id="CHEBI:58805"/>
        <dbReference type="EC" id="2.7.7.65"/>
    </reaction>
</comment>
<comment type="caution">
    <text evidence="7">The sequence shown here is derived from an EMBL/GenBank/DDBJ whole genome shotgun (WGS) entry which is preliminary data.</text>
</comment>
<gene>
    <name evidence="7" type="ORF">ALO53_02650</name>
</gene>
<dbReference type="NCBIfam" id="TIGR00254">
    <property type="entry name" value="GGDEF"/>
    <property type="match status" value="1"/>
</dbReference>
<dbReference type="GO" id="GO:0043709">
    <property type="term" value="P:cell adhesion involved in single-species biofilm formation"/>
    <property type="evidence" value="ECO:0007669"/>
    <property type="project" value="TreeGrafter"/>
</dbReference>
<keyword evidence="5" id="KW-0812">Transmembrane</keyword>
<dbReference type="PANTHER" id="PTHR45138">
    <property type="entry name" value="REGULATORY COMPONENTS OF SENSORY TRANSDUCTION SYSTEM"/>
    <property type="match status" value="1"/>
</dbReference>
<feature type="transmembrane region" description="Helical" evidence="5">
    <location>
        <begin position="38"/>
        <end position="60"/>
    </location>
</feature>
<proteinExistence type="predicted"/>
<evidence type="ECO:0000256" key="5">
    <source>
        <dbReference type="SAM" id="Phobius"/>
    </source>
</evidence>
<dbReference type="InterPro" id="IPR029787">
    <property type="entry name" value="Nucleotide_cyclase"/>
</dbReference>
<dbReference type="Gene3D" id="3.30.70.270">
    <property type="match status" value="1"/>
</dbReference>
<comment type="cofactor">
    <cofactor evidence="1">
        <name>Mg(2+)</name>
        <dbReference type="ChEBI" id="CHEBI:18420"/>
    </cofactor>
</comment>
<dbReference type="SUPFAM" id="SSF55073">
    <property type="entry name" value="Nucleotide cyclase"/>
    <property type="match status" value="1"/>
</dbReference>
<feature type="transmembrane region" description="Helical" evidence="5">
    <location>
        <begin position="66"/>
        <end position="84"/>
    </location>
</feature>
<dbReference type="InterPro" id="IPR043128">
    <property type="entry name" value="Rev_trsase/Diguanyl_cyclase"/>
</dbReference>
<protein>
    <recommendedName>
        <fullName evidence="3">diguanylate cyclase</fullName>
        <ecNumber evidence="3">2.7.7.65</ecNumber>
    </recommendedName>
</protein>
<dbReference type="InterPro" id="IPR000160">
    <property type="entry name" value="GGDEF_dom"/>
</dbReference>
<dbReference type="Gene3D" id="3.30.450.20">
    <property type="entry name" value="PAS domain"/>
    <property type="match status" value="1"/>
</dbReference>
<dbReference type="GO" id="GO:1902201">
    <property type="term" value="P:negative regulation of bacterial-type flagellum-dependent cell motility"/>
    <property type="evidence" value="ECO:0007669"/>
    <property type="project" value="TreeGrafter"/>
</dbReference>
<name>A0A0P9TY65_PSEA0</name>
<sequence length="291" mass="31780">MSPRAISSLAICPTATAAPLLINSVVDGVERIYAYRRVSGLPIVAAAGVSCEYVFAPWWAYAYRSMALVGMISLTLVLLGILLYRQIRHLITAENELSVARADLEIIARTDSLTHLANRRCFDATFQLEWERASRDNSSIALILLDIDWFKQYNDTYGHLQGDDCLKQVAGLIGNSLDRAGDIAARYGGEEFVILLPETDLAGALKIAEKIRSSVETNRIEHSASPLGKLTISSGVVSINAAEKDGHTAALAEADRLLYLAKTRGRNRVEGRLIHGWHGASHFAWVSTASS</sequence>
<dbReference type="FunFam" id="3.30.70.270:FF:000001">
    <property type="entry name" value="Diguanylate cyclase domain protein"/>
    <property type="match status" value="1"/>
</dbReference>
<evidence type="ECO:0000259" key="6">
    <source>
        <dbReference type="PROSITE" id="PS50887"/>
    </source>
</evidence>
<reference evidence="7 8" key="1">
    <citation type="submission" date="2015-09" db="EMBL/GenBank/DDBJ databases">
        <title>Genome announcement of multiple Pseudomonas syringae strains.</title>
        <authorList>
            <person name="Thakur S."/>
            <person name="Wang P.W."/>
            <person name="Gong Y."/>
            <person name="Weir B.S."/>
            <person name="Guttman D.S."/>
        </authorList>
    </citation>
    <scope>NUCLEOTIDE SEQUENCE [LARGE SCALE GENOMIC DNA]</scope>
    <source>
        <strain evidence="7 8">ICMP7840</strain>
    </source>
</reference>
<dbReference type="PANTHER" id="PTHR45138:SF9">
    <property type="entry name" value="DIGUANYLATE CYCLASE DGCM-RELATED"/>
    <property type="match status" value="1"/>
</dbReference>
<evidence type="ECO:0000256" key="4">
    <source>
        <dbReference type="ARBA" id="ARBA00034247"/>
    </source>
</evidence>
<dbReference type="CDD" id="cd12915">
    <property type="entry name" value="PDC2_DGC_like"/>
    <property type="match status" value="1"/>
</dbReference>
<dbReference type="PROSITE" id="PS50887">
    <property type="entry name" value="GGDEF"/>
    <property type="match status" value="1"/>
</dbReference>
<dbReference type="SMART" id="SM00267">
    <property type="entry name" value="GGDEF"/>
    <property type="match status" value="1"/>
</dbReference>
<dbReference type="GO" id="GO:0005886">
    <property type="term" value="C:plasma membrane"/>
    <property type="evidence" value="ECO:0007669"/>
    <property type="project" value="UniProtKB-SubCell"/>
</dbReference>
<evidence type="ECO:0000313" key="7">
    <source>
        <dbReference type="EMBL" id="KPX76978.1"/>
    </source>
</evidence>